<evidence type="ECO:0000256" key="1">
    <source>
        <dbReference type="SAM" id="SignalP"/>
    </source>
</evidence>
<evidence type="ECO:0008006" key="4">
    <source>
        <dbReference type="Google" id="ProtNLM"/>
    </source>
</evidence>
<keyword evidence="3" id="KW-1185">Reference proteome</keyword>
<reference evidence="2 3" key="1">
    <citation type="submission" date="2015-11" db="EMBL/GenBank/DDBJ databases">
        <authorList>
            <person name="Lin W."/>
        </authorList>
    </citation>
    <scope>NUCLEOTIDE SEQUENCE [LARGE SCALE GENOMIC DNA]</scope>
    <source>
        <strain evidence="2 3">HCH-1</strain>
    </source>
</reference>
<dbReference type="Proteomes" id="UP000060487">
    <property type="component" value="Unassembled WGS sequence"/>
</dbReference>
<comment type="caution">
    <text evidence="2">The sequence shown here is derived from an EMBL/GenBank/DDBJ whole genome shotgun (WGS) entry which is preliminary data.</text>
</comment>
<keyword evidence="1" id="KW-0732">Signal</keyword>
<organism evidence="2 3">
    <name type="scientific">Candidatus Magnetominusculus xianensis</name>
    <dbReference type="NCBI Taxonomy" id="1748249"/>
    <lineage>
        <taxon>Bacteria</taxon>
        <taxon>Pseudomonadati</taxon>
        <taxon>Nitrospirota</taxon>
        <taxon>Nitrospiria</taxon>
        <taxon>Nitrospirales</taxon>
        <taxon>Nitrospiraceae</taxon>
        <taxon>Candidatus Magnetominusculus</taxon>
    </lineage>
</organism>
<sequence>MSLSLRLMVLFIVTSAVFSPESGFAAKCKDQFYIISLKDQYLEKKYKVRAFFLYQGYDVYSITKMPNGWIYTFPDKQGDRLIGLAETDHEAVDIRYFKDFLSIIIIKDDKPYLTMTLICNKPNGTVELLKLETNDFVIKQINKCFKRYSLNHDNEP</sequence>
<accession>A0ABR5SH41</accession>
<feature type="chain" id="PRO_5046973004" description="Secreted protein" evidence="1">
    <location>
        <begin position="19"/>
        <end position="156"/>
    </location>
</feature>
<feature type="signal peptide" evidence="1">
    <location>
        <begin position="1"/>
        <end position="18"/>
    </location>
</feature>
<evidence type="ECO:0000313" key="3">
    <source>
        <dbReference type="Proteomes" id="UP000060487"/>
    </source>
</evidence>
<name>A0ABR5SH41_9BACT</name>
<evidence type="ECO:0000313" key="2">
    <source>
        <dbReference type="EMBL" id="KWT91014.1"/>
    </source>
</evidence>
<proteinExistence type="predicted"/>
<dbReference type="RefSeq" id="WP_085051578.1">
    <property type="nucleotide sequence ID" value="NZ_LNQR01000033.1"/>
</dbReference>
<dbReference type="EMBL" id="LNQR01000033">
    <property type="protein sequence ID" value="KWT91014.1"/>
    <property type="molecule type" value="Genomic_DNA"/>
</dbReference>
<gene>
    <name evidence="2" type="ORF">ASN18_0961</name>
</gene>
<protein>
    <recommendedName>
        <fullName evidence="4">Secreted protein</fullName>
    </recommendedName>
</protein>